<keyword evidence="3" id="KW-1185">Reference proteome</keyword>
<keyword evidence="1" id="KW-0812">Transmembrane</keyword>
<feature type="transmembrane region" description="Helical" evidence="1">
    <location>
        <begin position="53"/>
        <end position="73"/>
    </location>
</feature>
<dbReference type="EMBL" id="JACWFH010000020">
    <property type="protein sequence ID" value="MBY0098204.1"/>
    <property type="molecule type" value="Genomic_DNA"/>
</dbReference>
<evidence type="ECO:0000313" key="2">
    <source>
        <dbReference type="EMBL" id="MBY0098204.1"/>
    </source>
</evidence>
<reference evidence="2 3" key="1">
    <citation type="submission" date="2020-07" db="EMBL/GenBank/DDBJ databases">
        <title>Fungal Genomes of the International Space Station.</title>
        <authorList>
            <person name="Seuylemezian A."/>
            <person name="Singh N.K."/>
            <person name="Wood J."/>
            <person name="Venkateswaran K."/>
        </authorList>
    </citation>
    <scope>NUCLEOTIDE SEQUENCE [LARGE SCALE GENOMIC DNA]</scope>
    <source>
        <strain evidence="2 3">PL-B2</strain>
    </source>
</reference>
<feature type="transmembrane region" description="Helical" evidence="1">
    <location>
        <begin position="154"/>
        <end position="175"/>
    </location>
</feature>
<feature type="transmembrane region" description="Helical" evidence="1">
    <location>
        <begin position="85"/>
        <end position="104"/>
    </location>
</feature>
<dbReference type="Proteomes" id="UP000769780">
    <property type="component" value="Unassembled WGS sequence"/>
</dbReference>
<proteinExistence type="predicted"/>
<keyword evidence="1" id="KW-0472">Membrane</keyword>
<comment type="caution">
    <text evidence="2">The sequence shown here is derived from an EMBL/GenBank/DDBJ whole genome shotgun (WGS) entry which is preliminary data.</text>
</comment>
<organism evidence="2 3">
    <name type="scientific">Mesobacillus maritimus</name>
    <dbReference type="NCBI Taxonomy" id="1643336"/>
    <lineage>
        <taxon>Bacteria</taxon>
        <taxon>Bacillati</taxon>
        <taxon>Bacillota</taxon>
        <taxon>Bacilli</taxon>
        <taxon>Bacillales</taxon>
        <taxon>Bacillaceae</taxon>
        <taxon>Mesobacillus</taxon>
    </lineage>
</organism>
<evidence type="ECO:0000256" key="1">
    <source>
        <dbReference type="SAM" id="Phobius"/>
    </source>
</evidence>
<dbReference type="RefSeq" id="WP_221874426.1">
    <property type="nucleotide sequence ID" value="NZ_JACWFH010000020.1"/>
</dbReference>
<evidence type="ECO:0008006" key="4">
    <source>
        <dbReference type="Google" id="ProtNLM"/>
    </source>
</evidence>
<feature type="transmembrane region" description="Helical" evidence="1">
    <location>
        <begin position="181"/>
        <end position="203"/>
    </location>
</feature>
<protein>
    <recommendedName>
        <fullName evidence="4">DUF4386 domain-containing protein</fullName>
    </recommendedName>
</protein>
<sequence length="207" mass="23377">MVELKRFSLLRFYKISGIIGCCLYILHGIAFAYSHGTTPQNRELPIFGVPQATALTAIALSFCLCFWFSLFGLKKEVQPLGKVGKWSLTIAQLSFIALFVSGILQNVVIDPTIEWDSTIGIIGWLLQVLAWHIFAVEMVILSIVSFLTKRSNSLLFLSMGIVALLSFHSELMIYTVSTGTLFWDIIHALLYFPFGIIWFLMIFKIEL</sequence>
<evidence type="ECO:0000313" key="3">
    <source>
        <dbReference type="Proteomes" id="UP000769780"/>
    </source>
</evidence>
<gene>
    <name evidence="2" type="ORF">H0185_15500</name>
</gene>
<feature type="transmembrane region" description="Helical" evidence="1">
    <location>
        <begin position="124"/>
        <end position="147"/>
    </location>
</feature>
<accession>A0ABS7K7K4</accession>
<name>A0ABS7K7K4_9BACI</name>
<feature type="transmembrane region" description="Helical" evidence="1">
    <location>
        <begin position="12"/>
        <end position="33"/>
    </location>
</feature>
<keyword evidence="1" id="KW-1133">Transmembrane helix</keyword>